<dbReference type="Proteomes" id="UP001459277">
    <property type="component" value="Unassembled WGS sequence"/>
</dbReference>
<evidence type="ECO:0000313" key="1">
    <source>
        <dbReference type="EMBL" id="KAK9996917.1"/>
    </source>
</evidence>
<evidence type="ECO:0000313" key="2">
    <source>
        <dbReference type="Proteomes" id="UP001459277"/>
    </source>
</evidence>
<gene>
    <name evidence="1" type="ORF">SO802_021603</name>
</gene>
<proteinExistence type="predicted"/>
<dbReference type="AlphaFoldDB" id="A0AAW2CHR5"/>
<comment type="caution">
    <text evidence="1">The sequence shown here is derived from an EMBL/GenBank/DDBJ whole genome shotgun (WGS) entry which is preliminary data.</text>
</comment>
<keyword evidence="2" id="KW-1185">Reference proteome</keyword>
<name>A0AAW2CHR5_9ROSI</name>
<reference evidence="1 2" key="1">
    <citation type="submission" date="2024-01" db="EMBL/GenBank/DDBJ databases">
        <title>A telomere-to-telomere, gap-free genome of sweet tea (Lithocarpus litseifolius).</title>
        <authorList>
            <person name="Zhou J."/>
        </authorList>
    </citation>
    <scope>NUCLEOTIDE SEQUENCE [LARGE SCALE GENOMIC DNA]</scope>
    <source>
        <strain evidence="1">Zhou-2022a</strain>
        <tissue evidence="1">Leaf</tissue>
    </source>
</reference>
<organism evidence="1 2">
    <name type="scientific">Lithocarpus litseifolius</name>
    <dbReference type="NCBI Taxonomy" id="425828"/>
    <lineage>
        <taxon>Eukaryota</taxon>
        <taxon>Viridiplantae</taxon>
        <taxon>Streptophyta</taxon>
        <taxon>Embryophyta</taxon>
        <taxon>Tracheophyta</taxon>
        <taxon>Spermatophyta</taxon>
        <taxon>Magnoliopsida</taxon>
        <taxon>eudicotyledons</taxon>
        <taxon>Gunneridae</taxon>
        <taxon>Pentapetalae</taxon>
        <taxon>rosids</taxon>
        <taxon>fabids</taxon>
        <taxon>Fagales</taxon>
        <taxon>Fagaceae</taxon>
        <taxon>Lithocarpus</taxon>
    </lineage>
</organism>
<protein>
    <submittedName>
        <fullName evidence="1">Uncharacterized protein</fullName>
    </submittedName>
</protein>
<accession>A0AAW2CHR5</accession>
<dbReference type="EMBL" id="JAZDWU010000007">
    <property type="protein sequence ID" value="KAK9996917.1"/>
    <property type="molecule type" value="Genomic_DNA"/>
</dbReference>
<sequence length="101" mass="11683">MFSVECNKKYKSIKSDFDRLVVSCVHDACLWSVRAICSKKHNLWKITTCKGLHTCSSLQVEPDGRMVDSKFISITLETYIWEDISRTVPCLRSLLHAKHKH</sequence>